<dbReference type="GeneID" id="19686269"/>
<organism evidence="1 2">
    <name type="scientific">Dinoroseobacter phage DFL12phi1</name>
    <dbReference type="NCBI Taxonomy" id="1477404"/>
    <lineage>
        <taxon>Viruses</taxon>
        <taxon>Duplodnaviria</taxon>
        <taxon>Heunggongvirae</taxon>
        <taxon>Uroviricota</taxon>
        <taxon>Caudoviricetes</taxon>
        <taxon>Schitoviridae</taxon>
        <taxon>Rhodovirinae</taxon>
        <taxon>Baltimorevirus</taxon>
        <taxon>Baltimorevirus DFL12</taxon>
    </lineage>
</organism>
<dbReference type="KEGG" id="vg:19686269"/>
<dbReference type="EMBL" id="KJ621082">
    <property type="protein sequence ID" value="AHX01025.1"/>
    <property type="molecule type" value="Genomic_DNA"/>
</dbReference>
<reference evidence="1" key="1">
    <citation type="submission" date="2014-05" db="EMBL/GenBank/DDBJ databases">
        <title>Complete genome sequence of bacteriophage DFL12phi1, which infects Dinoroseobacter shibae.</title>
        <authorList>
            <person name="Ji J."/>
            <person name="Zhang R."/>
            <person name="Jiao N."/>
        </authorList>
    </citation>
    <scope>NUCLEOTIDE SEQUENCE [LARGE SCALE GENOMIC DNA]</scope>
</reference>
<evidence type="ECO:0000313" key="2">
    <source>
        <dbReference type="Proteomes" id="UP000024335"/>
    </source>
</evidence>
<accession>A0A023NHC8</accession>
<dbReference type="RefSeq" id="YP_009043745.1">
    <property type="nucleotide sequence ID" value="NC_024367.1"/>
</dbReference>
<dbReference type="Proteomes" id="UP000024335">
    <property type="component" value="Segment"/>
</dbReference>
<gene>
    <name evidence="1" type="ORF">DFL12P1_0065</name>
</gene>
<evidence type="ECO:0000313" key="1">
    <source>
        <dbReference type="EMBL" id="AHX01025.1"/>
    </source>
</evidence>
<sequence length="72" mass="8475">MTMKDSAMTKQVETYYYFQEETRTVFHSEELVEDRPDLMFMGSSLNPNHKMTVAVMAKDMDQVYGYKIKPLP</sequence>
<dbReference type="OrthoDB" id="28770at10239"/>
<name>A0A023NHC8_9CAUD</name>
<keyword evidence="2" id="KW-1185">Reference proteome</keyword>
<protein>
    <submittedName>
        <fullName evidence="1">Uncharacterized protein</fullName>
    </submittedName>
</protein>
<proteinExistence type="predicted"/>